<dbReference type="InterPro" id="IPR011047">
    <property type="entry name" value="Quinoprotein_ADH-like_sf"/>
</dbReference>
<dbReference type="EMBL" id="CP042243">
    <property type="protein sequence ID" value="QEK13512.1"/>
    <property type="molecule type" value="Genomic_DNA"/>
</dbReference>
<protein>
    <submittedName>
        <fullName evidence="1">PQQ-like beta-propeller repeat protein</fullName>
    </submittedName>
</protein>
<dbReference type="KEGG" id="crs:FQB35_15275"/>
<sequence length="377" mass="43468">MSRKRRPFRFKIFVLLALCILILGGAKLFNITRNFLGYGELGFQKIGTINYEKGKNLTIHPLKEEIVVYDGKILSLYNLQGDEKWSQEKEIKNAIIKSSENLFFLTDKKKGEITAYNDQGSVIWSVNLKKPISDLVCNNEGYIALYCENKENSEIYILNMNGKEEGKIIISKGTIIDITISEKEQLIALSIMNIENNKIKTNVVLYTKEGRLIGGNTYDEEIITNLFFSDDNRLMNVGDDKLLVFGKEKGVLWKKYISDTINRVAWNDQGFIGMHIINNKKTIIDTKNRNHIWLVGIDGTEISKIPIRGEVLGMDTKDNHVVAFTDRTLYLIFKKGQKVIEKKVNNDIKNVYMLPHDRLMLVFKNKIEIMQVKWKEQ</sequence>
<proteinExistence type="predicted"/>
<dbReference type="InterPro" id="IPR043765">
    <property type="entry name" value="DUF5711"/>
</dbReference>
<dbReference type="AlphaFoldDB" id="A0A5C0SHQ3"/>
<dbReference type="SUPFAM" id="SSF50998">
    <property type="entry name" value="Quinoprotein alcohol dehydrogenase-like"/>
    <property type="match status" value="1"/>
</dbReference>
<organism evidence="1 2">
    <name type="scientific">Crassaminicella thermophila</name>
    <dbReference type="NCBI Taxonomy" id="2599308"/>
    <lineage>
        <taxon>Bacteria</taxon>
        <taxon>Bacillati</taxon>
        <taxon>Bacillota</taxon>
        <taxon>Clostridia</taxon>
        <taxon>Eubacteriales</taxon>
        <taxon>Clostridiaceae</taxon>
        <taxon>Crassaminicella</taxon>
    </lineage>
</organism>
<dbReference type="RefSeq" id="WP_148810684.1">
    <property type="nucleotide sequence ID" value="NZ_CP042243.1"/>
</dbReference>
<accession>A0A5C0SHQ3</accession>
<name>A0A5C0SHQ3_CRATE</name>
<evidence type="ECO:0000313" key="2">
    <source>
        <dbReference type="Proteomes" id="UP000324646"/>
    </source>
</evidence>
<reference evidence="1 2" key="1">
    <citation type="submission" date="2019-07" db="EMBL/GenBank/DDBJ databases">
        <title>Complete genome of Crassaminicella thermophila SY095.</title>
        <authorList>
            <person name="Li X."/>
        </authorList>
    </citation>
    <scope>NUCLEOTIDE SEQUENCE [LARGE SCALE GENOMIC DNA]</scope>
    <source>
        <strain evidence="1 2">SY095</strain>
    </source>
</reference>
<keyword evidence="2" id="KW-1185">Reference proteome</keyword>
<gene>
    <name evidence="1" type="ORF">FQB35_15275</name>
</gene>
<dbReference type="Proteomes" id="UP000324646">
    <property type="component" value="Chromosome"/>
</dbReference>
<evidence type="ECO:0000313" key="1">
    <source>
        <dbReference type="EMBL" id="QEK13512.1"/>
    </source>
</evidence>
<dbReference type="OrthoDB" id="1948864at2"/>
<dbReference type="Pfam" id="PF18975">
    <property type="entry name" value="DUF5711"/>
    <property type="match status" value="1"/>
</dbReference>